<dbReference type="EMBL" id="AMEP01000029">
    <property type="protein sequence ID" value="EKY03647.1"/>
    <property type="molecule type" value="Genomic_DNA"/>
</dbReference>
<organism evidence="1 2">
    <name type="scientific">Hoylesella saccharolytica F0055</name>
    <dbReference type="NCBI Taxonomy" id="1127699"/>
    <lineage>
        <taxon>Bacteria</taxon>
        <taxon>Pseudomonadati</taxon>
        <taxon>Bacteroidota</taxon>
        <taxon>Bacteroidia</taxon>
        <taxon>Bacteroidales</taxon>
        <taxon>Prevotellaceae</taxon>
        <taxon>Hoylesella</taxon>
    </lineage>
</organism>
<dbReference type="Proteomes" id="UP000010433">
    <property type="component" value="Unassembled WGS sequence"/>
</dbReference>
<accession>L1NKC6</accession>
<name>L1NKC6_9BACT</name>
<protein>
    <submittedName>
        <fullName evidence="1">Uncharacterized protein</fullName>
    </submittedName>
</protein>
<keyword evidence="2" id="KW-1185">Reference proteome</keyword>
<reference evidence="1 2" key="1">
    <citation type="submission" date="2012-05" db="EMBL/GenBank/DDBJ databases">
        <authorList>
            <person name="Weinstock G."/>
            <person name="Sodergren E."/>
            <person name="Lobos E.A."/>
            <person name="Fulton L."/>
            <person name="Fulton R."/>
            <person name="Courtney L."/>
            <person name="Fronick C."/>
            <person name="O'Laughlin M."/>
            <person name="Godfrey J."/>
            <person name="Wilson R.M."/>
            <person name="Miner T."/>
            <person name="Farmer C."/>
            <person name="Delehaunty K."/>
            <person name="Cordes M."/>
            <person name="Minx P."/>
            <person name="Tomlinson C."/>
            <person name="Chen J."/>
            <person name="Wollam A."/>
            <person name="Pepin K.H."/>
            <person name="Bhonagiri V."/>
            <person name="Zhang X."/>
            <person name="Suruliraj S."/>
            <person name="Warren W."/>
            <person name="Mitreva M."/>
            <person name="Mardis E.R."/>
            <person name="Wilson R.K."/>
        </authorList>
    </citation>
    <scope>NUCLEOTIDE SEQUENCE [LARGE SCALE GENOMIC DNA]</scope>
    <source>
        <strain evidence="1 2">F0055</strain>
    </source>
</reference>
<dbReference type="PATRIC" id="fig|1127699.3.peg.259"/>
<evidence type="ECO:0000313" key="1">
    <source>
        <dbReference type="EMBL" id="EKY03647.1"/>
    </source>
</evidence>
<sequence>MFAIEISEELSARKNARISAFCIFLTIKHLPVYHHLLLVFKYSETP</sequence>
<proteinExistence type="predicted"/>
<evidence type="ECO:0000313" key="2">
    <source>
        <dbReference type="Proteomes" id="UP000010433"/>
    </source>
</evidence>
<dbReference type="HOGENOM" id="CLU_3187480_0_0_10"/>
<comment type="caution">
    <text evidence="1">The sequence shown here is derived from an EMBL/GenBank/DDBJ whole genome shotgun (WGS) entry which is preliminary data.</text>
</comment>
<dbReference type="AlphaFoldDB" id="L1NKC6"/>
<gene>
    <name evidence="1" type="ORF">HMPREF9151_00289</name>
</gene>